<accession>A0A9R1P5A5</accession>
<evidence type="ECO:0000313" key="2">
    <source>
        <dbReference type="Proteomes" id="UP000324705"/>
    </source>
</evidence>
<keyword evidence="2" id="KW-1185">Reference proteome</keyword>
<reference evidence="1 2" key="1">
    <citation type="submission" date="2017-09" db="EMBL/GenBank/DDBJ databases">
        <authorList>
            <consortium name="International Durum Wheat Genome Sequencing Consortium (IDWGSC)"/>
            <person name="Milanesi L."/>
        </authorList>
    </citation>
    <scope>NUCLEOTIDE SEQUENCE [LARGE SCALE GENOMIC DNA]</scope>
    <source>
        <strain evidence="2">cv. Svevo</strain>
    </source>
</reference>
<dbReference type="OMA" id="VEWVLCK"/>
<evidence type="ECO:0000313" key="1">
    <source>
        <dbReference type="EMBL" id="VAH37054.1"/>
    </source>
</evidence>
<gene>
    <name evidence="1" type="ORF">TRITD_2Av1G265390</name>
</gene>
<protein>
    <submittedName>
        <fullName evidence="1">Uncharacterized protein</fullName>
    </submittedName>
</protein>
<dbReference type="AlphaFoldDB" id="A0A9R1P5A5"/>
<proteinExistence type="predicted"/>
<dbReference type="EMBL" id="LT934113">
    <property type="protein sequence ID" value="VAH37054.1"/>
    <property type="molecule type" value="Genomic_DNA"/>
</dbReference>
<name>A0A9R1P5A5_TRITD</name>
<dbReference type="Proteomes" id="UP000324705">
    <property type="component" value="Chromosome 2A"/>
</dbReference>
<sequence>MLLPMKRLDEFEFCFLQEYKDDKALPPQAHEEEGVPLHDHCRHHFPGGPPPPYVKPHMDNEILFITCQAGSKSFIYKTTLTDLSPKIKTTPPLKPHYIVHGDRYGDDDGERHFFRSGSKLYVVSSFQKDGIHELNLDTRFQNFDHLARWLVSASYVDPFVMVIQVGSATLALTETLQVYRRTHLVHPIGSTSWVRCRTDQSQVLDRKVKLSRYVAVGDDSFIVCDTVTCSCLKFDLRAKQWHVVMPWAPWGKYLQMDMHRNGLLNGRCVFIDGFIYTCTRNGLAAYELLREDHCVYLGISIFLPFSWETQNDWEVERMCLDYAGKDVNSGAILFWVVQGLQIRYRPPKNQLYITAVKFEIKKTHDKSMEPVRINRVVCAKRSIHQEEAIEQERIITTKCFAFSF</sequence>
<organism evidence="1 2">
    <name type="scientific">Triticum turgidum subsp. durum</name>
    <name type="common">Durum wheat</name>
    <name type="synonym">Triticum durum</name>
    <dbReference type="NCBI Taxonomy" id="4567"/>
    <lineage>
        <taxon>Eukaryota</taxon>
        <taxon>Viridiplantae</taxon>
        <taxon>Streptophyta</taxon>
        <taxon>Embryophyta</taxon>
        <taxon>Tracheophyta</taxon>
        <taxon>Spermatophyta</taxon>
        <taxon>Magnoliopsida</taxon>
        <taxon>Liliopsida</taxon>
        <taxon>Poales</taxon>
        <taxon>Poaceae</taxon>
        <taxon>BOP clade</taxon>
        <taxon>Pooideae</taxon>
        <taxon>Triticodae</taxon>
        <taxon>Triticeae</taxon>
        <taxon>Triticinae</taxon>
        <taxon>Triticum</taxon>
    </lineage>
</organism>
<dbReference type="Gramene" id="TRITD2Av1G265390.2">
    <property type="protein sequence ID" value="TRITD2Av1G265390.2"/>
    <property type="gene ID" value="TRITD2Av1G265390"/>
</dbReference>